<evidence type="ECO:0000256" key="3">
    <source>
        <dbReference type="ARBA" id="ARBA00022448"/>
    </source>
</evidence>
<accession>A0A951ULX1</accession>
<keyword evidence="5 8" id="KW-1133">Transmembrane helix</keyword>
<reference evidence="11" key="2">
    <citation type="journal article" date="2022" name="Microbiol. Resour. Announc.">
        <title>Metagenome Sequencing to Explore Phylogenomics of Terrestrial Cyanobacteria.</title>
        <authorList>
            <person name="Ward R.D."/>
            <person name="Stajich J.E."/>
            <person name="Johansen J.R."/>
            <person name="Huntemann M."/>
            <person name="Clum A."/>
            <person name="Foster B."/>
            <person name="Foster B."/>
            <person name="Roux S."/>
            <person name="Palaniappan K."/>
            <person name="Varghese N."/>
            <person name="Mukherjee S."/>
            <person name="Reddy T.B.K."/>
            <person name="Daum C."/>
            <person name="Copeland A."/>
            <person name="Chen I.A."/>
            <person name="Ivanova N.N."/>
            <person name="Kyrpides N.C."/>
            <person name="Shapiro N."/>
            <person name="Eloe-Fadrosh E.A."/>
            <person name="Pietrasiak N."/>
        </authorList>
    </citation>
    <scope>NUCLEOTIDE SEQUENCE</scope>
    <source>
        <strain evidence="11">UHER 2000/2452</strain>
    </source>
</reference>
<dbReference type="InterPro" id="IPR027469">
    <property type="entry name" value="Cation_efflux_TMD_sf"/>
</dbReference>
<evidence type="ECO:0000256" key="7">
    <source>
        <dbReference type="ARBA" id="ARBA00023136"/>
    </source>
</evidence>
<feature type="domain" description="Cation efflux protein cytoplasmic" evidence="10">
    <location>
        <begin position="235"/>
        <end position="305"/>
    </location>
</feature>
<gene>
    <name evidence="11" type="ORF">KME15_10100</name>
</gene>
<keyword evidence="3" id="KW-0813">Transport</keyword>
<dbReference type="NCBIfam" id="TIGR01297">
    <property type="entry name" value="CDF"/>
    <property type="match status" value="1"/>
</dbReference>
<dbReference type="Pfam" id="PF16916">
    <property type="entry name" value="ZT_dimer"/>
    <property type="match status" value="1"/>
</dbReference>
<feature type="transmembrane region" description="Helical" evidence="8">
    <location>
        <begin position="101"/>
        <end position="120"/>
    </location>
</feature>
<protein>
    <submittedName>
        <fullName evidence="11">Cation diffusion facilitator family transporter</fullName>
    </submittedName>
</protein>
<sequence length="339" mass="36517">MYHLSCSPDCNQHPVTGHEAASYEASQTAAEKARLLWIALCLIGGFALVELAVGWWSHSLALLAESGHMLSDTLALGLALFATWVARLPATPQATFGYRRIEILAALVNGVGLMGIAVWIAWEAIAYLQSPPVEILSLPMLMTAIVGLGINSLSASLLHSHSHHDLNLRGAFLHMVADAVSSVGVILAAIAVWLFQWNWADGAMSLGVAILVGLGTLPLIRQSLHILLEKTPVHLNLAQIQQHLQSFEGVVSVERLRVWTIALGQEALSAHLTVGIQDGLKRDRLLENIQASLQPFGIADVFLQMTAPTEPINLSSPPKLELIRVSVPEALPPDRDSLG</sequence>
<dbReference type="InterPro" id="IPR058533">
    <property type="entry name" value="Cation_efflux_TM"/>
</dbReference>
<dbReference type="Pfam" id="PF01545">
    <property type="entry name" value="Cation_efflux"/>
    <property type="match status" value="1"/>
</dbReference>
<evidence type="ECO:0000259" key="9">
    <source>
        <dbReference type="Pfam" id="PF01545"/>
    </source>
</evidence>
<evidence type="ECO:0000256" key="2">
    <source>
        <dbReference type="ARBA" id="ARBA00008873"/>
    </source>
</evidence>
<reference evidence="11" key="1">
    <citation type="submission" date="2021-05" db="EMBL/GenBank/DDBJ databases">
        <authorList>
            <person name="Pietrasiak N."/>
            <person name="Ward R."/>
            <person name="Stajich J.E."/>
            <person name="Kurbessoian T."/>
        </authorList>
    </citation>
    <scope>NUCLEOTIDE SEQUENCE</scope>
    <source>
        <strain evidence="11">UHER 2000/2452</strain>
    </source>
</reference>
<evidence type="ECO:0000256" key="8">
    <source>
        <dbReference type="SAM" id="Phobius"/>
    </source>
</evidence>
<feature type="transmembrane region" description="Helical" evidence="8">
    <location>
        <begin position="140"/>
        <end position="159"/>
    </location>
</feature>
<feature type="domain" description="Cation efflux protein transmembrane" evidence="9">
    <location>
        <begin position="36"/>
        <end position="228"/>
    </location>
</feature>
<dbReference type="EMBL" id="JAHHHD010000009">
    <property type="protein sequence ID" value="MBW4659016.1"/>
    <property type="molecule type" value="Genomic_DNA"/>
</dbReference>
<feature type="transmembrane region" description="Helical" evidence="8">
    <location>
        <begin position="202"/>
        <end position="220"/>
    </location>
</feature>
<evidence type="ECO:0000313" key="12">
    <source>
        <dbReference type="Proteomes" id="UP000757435"/>
    </source>
</evidence>
<dbReference type="PANTHER" id="PTHR11562:SF17">
    <property type="entry name" value="RE54080P-RELATED"/>
    <property type="match status" value="1"/>
</dbReference>
<dbReference type="AlphaFoldDB" id="A0A951ULX1"/>
<dbReference type="InterPro" id="IPR027470">
    <property type="entry name" value="Cation_efflux_CTD"/>
</dbReference>
<dbReference type="InterPro" id="IPR050681">
    <property type="entry name" value="CDF/SLC30A"/>
</dbReference>
<dbReference type="SUPFAM" id="SSF161111">
    <property type="entry name" value="Cation efflux protein transmembrane domain-like"/>
    <property type="match status" value="1"/>
</dbReference>
<feature type="transmembrane region" description="Helical" evidence="8">
    <location>
        <begin position="35"/>
        <end position="57"/>
    </location>
</feature>
<evidence type="ECO:0000256" key="5">
    <source>
        <dbReference type="ARBA" id="ARBA00022989"/>
    </source>
</evidence>
<comment type="similarity">
    <text evidence="2">Belongs to the cation diffusion facilitator (CDF) transporter (TC 2.A.4) family. SLC30A subfamily.</text>
</comment>
<dbReference type="Proteomes" id="UP000757435">
    <property type="component" value="Unassembled WGS sequence"/>
</dbReference>
<feature type="transmembrane region" description="Helical" evidence="8">
    <location>
        <begin position="69"/>
        <end position="89"/>
    </location>
</feature>
<keyword evidence="7 8" id="KW-0472">Membrane</keyword>
<dbReference type="PANTHER" id="PTHR11562">
    <property type="entry name" value="CATION EFFLUX PROTEIN/ ZINC TRANSPORTER"/>
    <property type="match status" value="1"/>
</dbReference>
<comment type="subcellular location">
    <subcellularLocation>
        <location evidence="1">Membrane</location>
        <topology evidence="1">Multi-pass membrane protein</topology>
    </subcellularLocation>
</comment>
<evidence type="ECO:0000259" key="10">
    <source>
        <dbReference type="Pfam" id="PF16916"/>
    </source>
</evidence>
<comment type="caution">
    <text evidence="11">The sequence shown here is derived from an EMBL/GenBank/DDBJ whole genome shotgun (WGS) entry which is preliminary data.</text>
</comment>
<dbReference type="GO" id="GO:0005385">
    <property type="term" value="F:zinc ion transmembrane transporter activity"/>
    <property type="evidence" value="ECO:0007669"/>
    <property type="project" value="TreeGrafter"/>
</dbReference>
<evidence type="ECO:0000256" key="4">
    <source>
        <dbReference type="ARBA" id="ARBA00022692"/>
    </source>
</evidence>
<name>A0A951ULX1_9CYAN</name>
<evidence type="ECO:0000256" key="6">
    <source>
        <dbReference type="ARBA" id="ARBA00023065"/>
    </source>
</evidence>
<organism evidence="11 12">
    <name type="scientific">Drouetiella hepatica Uher 2000/2452</name>
    <dbReference type="NCBI Taxonomy" id="904376"/>
    <lineage>
        <taxon>Bacteria</taxon>
        <taxon>Bacillati</taxon>
        <taxon>Cyanobacteriota</taxon>
        <taxon>Cyanophyceae</taxon>
        <taxon>Oculatellales</taxon>
        <taxon>Oculatellaceae</taxon>
        <taxon>Drouetiella</taxon>
    </lineage>
</organism>
<proteinExistence type="inferred from homology"/>
<dbReference type="InterPro" id="IPR002524">
    <property type="entry name" value="Cation_efflux"/>
</dbReference>
<feature type="transmembrane region" description="Helical" evidence="8">
    <location>
        <begin position="171"/>
        <end position="196"/>
    </location>
</feature>
<evidence type="ECO:0000313" key="11">
    <source>
        <dbReference type="EMBL" id="MBW4659016.1"/>
    </source>
</evidence>
<keyword evidence="6" id="KW-0406">Ion transport</keyword>
<dbReference type="GO" id="GO:0005886">
    <property type="term" value="C:plasma membrane"/>
    <property type="evidence" value="ECO:0007669"/>
    <property type="project" value="TreeGrafter"/>
</dbReference>
<dbReference type="Gene3D" id="1.20.1510.10">
    <property type="entry name" value="Cation efflux protein transmembrane domain"/>
    <property type="match status" value="1"/>
</dbReference>
<evidence type="ECO:0000256" key="1">
    <source>
        <dbReference type="ARBA" id="ARBA00004141"/>
    </source>
</evidence>
<keyword evidence="4 8" id="KW-0812">Transmembrane</keyword>